<name>A0A9P6CQP2_9AGAR</name>
<proteinExistence type="predicted"/>
<reference evidence="1" key="1">
    <citation type="submission" date="2020-11" db="EMBL/GenBank/DDBJ databases">
        <authorList>
            <consortium name="DOE Joint Genome Institute"/>
            <person name="Ahrendt S."/>
            <person name="Riley R."/>
            <person name="Andreopoulos W."/>
            <person name="Labutti K."/>
            <person name="Pangilinan J."/>
            <person name="Ruiz-Duenas F.J."/>
            <person name="Barrasa J.M."/>
            <person name="Sanchez-Garcia M."/>
            <person name="Camarero S."/>
            <person name="Miyauchi S."/>
            <person name="Serrano A."/>
            <person name="Linde D."/>
            <person name="Babiker R."/>
            <person name="Drula E."/>
            <person name="Ayuso-Fernandez I."/>
            <person name="Pacheco R."/>
            <person name="Padilla G."/>
            <person name="Ferreira P."/>
            <person name="Barriuso J."/>
            <person name="Kellner H."/>
            <person name="Castanera R."/>
            <person name="Alfaro M."/>
            <person name="Ramirez L."/>
            <person name="Pisabarro A.G."/>
            <person name="Kuo A."/>
            <person name="Tritt A."/>
            <person name="Lipzen A."/>
            <person name="He G."/>
            <person name="Yan M."/>
            <person name="Ng V."/>
            <person name="Cullen D."/>
            <person name="Martin F."/>
            <person name="Rosso M.-N."/>
            <person name="Henrissat B."/>
            <person name="Hibbett D."/>
            <person name="Martinez A.T."/>
            <person name="Grigoriev I.V."/>
        </authorList>
    </citation>
    <scope>NUCLEOTIDE SEQUENCE</scope>
    <source>
        <strain evidence="1">CIRM-BRFM 674</strain>
    </source>
</reference>
<sequence>PAKLCIDNQSAISVAKNPEHHVALQRMKPIYLPTEDMPADLLTKALAKPQVEKLRKMIGLV</sequence>
<accession>A0A9P6CQP2</accession>
<keyword evidence="2" id="KW-1185">Reference proteome</keyword>
<comment type="caution">
    <text evidence="1">The sequence shown here is derived from an EMBL/GenBank/DDBJ whole genome shotgun (WGS) entry which is preliminary data.</text>
</comment>
<dbReference type="Proteomes" id="UP000807469">
    <property type="component" value="Unassembled WGS sequence"/>
</dbReference>
<feature type="non-terminal residue" evidence="1">
    <location>
        <position position="1"/>
    </location>
</feature>
<protein>
    <submittedName>
        <fullName evidence="1">Uncharacterized protein</fullName>
    </submittedName>
</protein>
<dbReference type="AlphaFoldDB" id="A0A9P6CQP2"/>
<evidence type="ECO:0000313" key="1">
    <source>
        <dbReference type="EMBL" id="KAF9470395.1"/>
    </source>
</evidence>
<feature type="non-terminal residue" evidence="1">
    <location>
        <position position="61"/>
    </location>
</feature>
<organism evidence="1 2">
    <name type="scientific">Pholiota conissans</name>
    <dbReference type="NCBI Taxonomy" id="109636"/>
    <lineage>
        <taxon>Eukaryota</taxon>
        <taxon>Fungi</taxon>
        <taxon>Dikarya</taxon>
        <taxon>Basidiomycota</taxon>
        <taxon>Agaricomycotina</taxon>
        <taxon>Agaricomycetes</taxon>
        <taxon>Agaricomycetidae</taxon>
        <taxon>Agaricales</taxon>
        <taxon>Agaricineae</taxon>
        <taxon>Strophariaceae</taxon>
        <taxon>Pholiota</taxon>
    </lineage>
</organism>
<evidence type="ECO:0000313" key="2">
    <source>
        <dbReference type="Proteomes" id="UP000807469"/>
    </source>
</evidence>
<dbReference type="EMBL" id="MU156027">
    <property type="protein sequence ID" value="KAF9470395.1"/>
    <property type="molecule type" value="Genomic_DNA"/>
</dbReference>
<dbReference type="OrthoDB" id="3344688at2759"/>
<gene>
    <name evidence="1" type="ORF">BDN70DRAFT_765161</name>
</gene>